<sequence>MEKFSTIVFTLSALLCCFLAASTVALECFDCKAVSRLNASPKEYTCASEDRTALQEYLRLCRPGETVCKFERFFSNDEAYADSGTTYASSARLRRSCSPPPTEAKYTLRRWHNVTKEGKESTTEVFYCNTDQCLASDKSSASNLHTSCLLSLLAIAGLLSKHVAM</sequence>
<feature type="chain" id="PRO_5008899050" description="UPAR/Ly6 domain-containing protein" evidence="1">
    <location>
        <begin position="26"/>
        <end position="165"/>
    </location>
</feature>
<evidence type="ECO:0008006" key="4">
    <source>
        <dbReference type="Google" id="ProtNLM"/>
    </source>
</evidence>
<keyword evidence="1" id="KW-0732">Signal</keyword>
<accession>A0A1D1VZP7</accession>
<evidence type="ECO:0000256" key="1">
    <source>
        <dbReference type="SAM" id="SignalP"/>
    </source>
</evidence>
<dbReference type="EMBL" id="BDGG01000013">
    <property type="protein sequence ID" value="GAV06436.1"/>
    <property type="molecule type" value="Genomic_DNA"/>
</dbReference>
<keyword evidence="3" id="KW-1185">Reference proteome</keyword>
<dbReference type="AlphaFoldDB" id="A0A1D1VZP7"/>
<gene>
    <name evidence="2" type="primary">RvY_16430-1</name>
    <name evidence="2" type="synonym">RvY_16430.1</name>
    <name evidence="2" type="ORF">RvY_16430</name>
</gene>
<organism evidence="2 3">
    <name type="scientific">Ramazzottius varieornatus</name>
    <name type="common">Water bear</name>
    <name type="synonym">Tardigrade</name>
    <dbReference type="NCBI Taxonomy" id="947166"/>
    <lineage>
        <taxon>Eukaryota</taxon>
        <taxon>Metazoa</taxon>
        <taxon>Ecdysozoa</taxon>
        <taxon>Tardigrada</taxon>
        <taxon>Eutardigrada</taxon>
        <taxon>Parachela</taxon>
        <taxon>Hypsibioidea</taxon>
        <taxon>Ramazzottiidae</taxon>
        <taxon>Ramazzottius</taxon>
    </lineage>
</organism>
<comment type="caution">
    <text evidence="2">The sequence shown here is derived from an EMBL/GenBank/DDBJ whole genome shotgun (WGS) entry which is preliminary data.</text>
</comment>
<reference evidence="2 3" key="1">
    <citation type="journal article" date="2016" name="Nat. Commun.">
        <title>Extremotolerant tardigrade genome and improved radiotolerance of human cultured cells by tardigrade-unique protein.</title>
        <authorList>
            <person name="Hashimoto T."/>
            <person name="Horikawa D.D."/>
            <person name="Saito Y."/>
            <person name="Kuwahara H."/>
            <person name="Kozuka-Hata H."/>
            <person name="Shin-I T."/>
            <person name="Minakuchi Y."/>
            <person name="Ohishi K."/>
            <person name="Motoyama A."/>
            <person name="Aizu T."/>
            <person name="Enomoto A."/>
            <person name="Kondo K."/>
            <person name="Tanaka S."/>
            <person name="Hara Y."/>
            <person name="Koshikawa S."/>
            <person name="Sagara H."/>
            <person name="Miura T."/>
            <person name="Yokobori S."/>
            <person name="Miyagawa K."/>
            <person name="Suzuki Y."/>
            <person name="Kubo T."/>
            <person name="Oyama M."/>
            <person name="Kohara Y."/>
            <person name="Fujiyama A."/>
            <person name="Arakawa K."/>
            <person name="Katayama T."/>
            <person name="Toyoda A."/>
            <person name="Kunieda T."/>
        </authorList>
    </citation>
    <scope>NUCLEOTIDE SEQUENCE [LARGE SCALE GENOMIC DNA]</scope>
    <source>
        <strain evidence="2 3">YOKOZUNA-1</strain>
    </source>
</reference>
<protein>
    <recommendedName>
        <fullName evidence="4">UPAR/Ly6 domain-containing protein</fullName>
    </recommendedName>
</protein>
<evidence type="ECO:0000313" key="3">
    <source>
        <dbReference type="Proteomes" id="UP000186922"/>
    </source>
</evidence>
<dbReference type="Proteomes" id="UP000186922">
    <property type="component" value="Unassembled WGS sequence"/>
</dbReference>
<name>A0A1D1VZP7_RAMVA</name>
<proteinExistence type="predicted"/>
<feature type="signal peptide" evidence="1">
    <location>
        <begin position="1"/>
        <end position="25"/>
    </location>
</feature>
<evidence type="ECO:0000313" key="2">
    <source>
        <dbReference type="EMBL" id="GAV06436.1"/>
    </source>
</evidence>